<evidence type="ECO:0000256" key="3">
    <source>
        <dbReference type="ARBA" id="ARBA00022737"/>
    </source>
</evidence>
<dbReference type="Proteomes" id="UP000245119">
    <property type="component" value="Linkage Group LG13"/>
</dbReference>
<comment type="caution">
    <text evidence="5">The sequence shown here is derived from an EMBL/GenBank/DDBJ whole genome shotgun (WGS) entry which is preliminary data.</text>
</comment>
<dbReference type="InterPro" id="IPR003591">
    <property type="entry name" value="Leu-rich_rpt_typical-subtyp"/>
</dbReference>
<dbReference type="SUPFAM" id="SSF52058">
    <property type="entry name" value="L domain-like"/>
    <property type="match status" value="2"/>
</dbReference>
<evidence type="ECO:0000256" key="1">
    <source>
        <dbReference type="ARBA" id="ARBA00022614"/>
    </source>
</evidence>
<dbReference type="PANTHER" id="PTHR24369">
    <property type="entry name" value="ANTIGEN BSP, PUTATIVE-RELATED"/>
    <property type="match status" value="1"/>
</dbReference>
<dbReference type="AlphaFoldDB" id="A0A2T7NEF2"/>
<dbReference type="InterPro" id="IPR032675">
    <property type="entry name" value="LRR_dom_sf"/>
</dbReference>
<sequence>MTSLAAVSTLLVLLAWMGSQDEAAALLVDDCPTEACTCQSHSVHCSKQNLTVVPDFRQTGTRFYSLELADNAITHVGASAFASVSTTILDLSNNPIRTFHDDAFLGLEDILEDLELNNCTLVSLPASIGNLRRLKTLNIRHNPALTALPSSVMTTIGITLENIDFSNTGISTWPAALSSNIRLKNLRASGNKIPRIPNDAFLAFAATLQTLDISYNQLTAFPDAINELRSVKTIDLSFNNLVTIPPGKFTNCRYTLSTLYLVHVFFREIPHGLQDLAAIKNLYLSYNPINTAQDDVFHGLISTSLQVLHLDHSLLATVPKALNSLTALHELNITNNRLSTVDNFAFSGLHNLEVLYLDNNPITNVKTAGFSGLSKLKKLYIRNTPLSYVPNSAFSYTPDSTPSVASVLQVLDLSNNKITQLFEYGFPGMTSLQEVTFSGNPLSNVSANAFEDLTNVQMLNFEHCQLTSVPQAVRVMPRLRRIRLEGNNIECSCQTLAWVEKWRETSGLIAQLDGHCANSTRFIQDFVDTDARSCP</sequence>
<name>A0A2T7NEF2_POMCA</name>
<proteinExistence type="predicted"/>
<keyword evidence="6" id="KW-1185">Reference proteome</keyword>
<keyword evidence="1" id="KW-0433">Leucine-rich repeat</keyword>
<organism evidence="5 6">
    <name type="scientific">Pomacea canaliculata</name>
    <name type="common">Golden apple snail</name>
    <dbReference type="NCBI Taxonomy" id="400727"/>
    <lineage>
        <taxon>Eukaryota</taxon>
        <taxon>Metazoa</taxon>
        <taxon>Spiralia</taxon>
        <taxon>Lophotrochozoa</taxon>
        <taxon>Mollusca</taxon>
        <taxon>Gastropoda</taxon>
        <taxon>Caenogastropoda</taxon>
        <taxon>Architaenioglossa</taxon>
        <taxon>Ampullarioidea</taxon>
        <taxon>Ampullariidae</taxon>
        <taxon>Pomacea</taxon>
    </lineage>
</organism>
<accession>A0A2T7NEF2</accession>
<evidence type="ECO:0000313" key="6">
    <source>
        <dbReference type="Proteomes" id="UP000245119"/>
    </source>
</evidence>
<dbReference type="Pfam" id="PF00560">
    <property type="entry name" value="LRR_1"/>
    <property type="match status" value="1"/>
</dbReference>
<dbReference type="STRING" id="400727.A0A2T7NEF2"/>
<evidence type="ECO:0000256" key="2">
    <source>
        <dbReference type="ARBA" id="ARBA00022729"/>
    </source>
</evidence>
<dbReference type="Pfam" id="PF13855">
    <property type="entry name" value="LRR_8"/>
    <property type="match status" value="4"/>
</dbReference>
<evidence type="ECO:0000256" key="4">
    <source>
        <dbReference type="SAM" id="SignalP"/>
    </source>
</evidence>
<protein>
    <recommendedName>
        <fullName evidence="7">LRRNT domain-containing protein</fullName>
    </recommendedName>
</protein>
<dbReference type="InterPro" id="IPR001611">
    <property type="entry name" value="Leu-rich_rpt"/>
</dbReference>
<feature type="signal peptide" evidence="4">
    <location>
        <begin position="1"/>
        <end position="25"/>
    </location>
</feature>
<dbReference type="PROSITE" id="PS51450">
    <property type="entry name" value="LRR"/>
    <property type="match status" value="3"/>
</dbReference>
<dbReference type="SMART" id="SM00369">
    <property type="entry name" value="LRR_TYP"/>
    <property type="match status" value="12"/>
</dbReference>
<dbReference type="GO" id="GO:0005886">
    <property type="term" value="C:plasma membrane"/>
    <property type="evidence" value="ECO:0007669"/>
    <property type="project" value="TreeGrafter"/>
</dbReference>
<dbReference type="PANTHER" id="PTHR24369:SF210">
    <property type="entry name" value="CHAOPTIN-RELATED"/>
    <property type="match status" value="1"/>
</dbReference>
<dbReference type="OrthoDB" id="6137799at2759"/>
<feature type="chain" id="PRO_5015452293" description="LRRNT domain-containing protein" evidence="4">
    <location>
        <begin position="26"/>
        <end position="535"/>
    </location>
</feature>
<keyword evidence="2 4" id="KW-0732">Signal</keyword>
<dbReference type="SMART" id="SM00364">
    <property type="entry name" value="LRR_BAC"/>
    <property type="match status" value="3"/>
</dbReference>
<gene>
    <name evidence="5" type="ORF">C0Q70_20040</name>
</gene>
<dbReference type="Gene3D" id="3.80.10.10">
    <property type="entry name" value="Ribonuclease Inhibitor"/>
    <property type="match status" value="4"/>
</dbReference>
<reference evidence="5 6" key="1">
    <citation type="submission" date="2018-04" db="EMBL/GenBank/DDBJ databases">
        <title>The genome of golden apple snail Pomacea canaliculata provides insight into stress tolerance and invasive adaptation.</title>
        <authorList>
            <person name="Liu C."/>
            <person name="Liu B."/>
            <person name="Ren Y."/>
            <person name="Zhang Y."/>
            <person name="Wang H."/>
            <person name="Li S."/>
            <person name="Jiang F."/>
            <person name="Yin L."/>
            <person name="Zhang G."/>
            <person name="Qian W."/>
            <person name="Fan W."/>
        </authorList>
    </citation>
    <scope>NUCLEOTIDE SEQUENCE [LARGE SCALE GENOMIC DNA]</scope>
    <source>
        <strain evidence="5">SZHN2017</strain>
        <tissue evidence="5">Muscle</tissue>
    </source>
</reference>
<evidence type="ECO:0000313" key="5">
    <source>
        <dbReference type="EMBL" id="PVD19550.1"/>
    </source>
</evidence>
<keyword evidence="3" id="KW-0677">Repeat</keyword>
<dbReference type="OMA" id="TEMSECK"/>
<dbReference type="InterPro" id="IPR050541">
    <property type="entry name" value="LRR_TM_domain-containing"/>
</dbReference>
<dbReference type="EMBL" id="PZQS01000013">
    <property type="protein sequence ID" value="PVD19550.1"/>
    <property type="molecule type" value="Genomic_DNA"/>
</dbReference>
<evidence type="ECO:0008006" key="7">
    <source>
        <dbReference type="Google" id="ProtNLM"/>
    </source>
</evidence>